<keyword evidence="1" id="KW-0479">Metal-binding</keyword>
<dbReference type="AlphaFoldDB" id="A0ABD0J683"/>
<evidence type="ECO:0000256" key="3">
    <source>
        <dbReference type="ARBA" id="ARBA00022833"/>
    </source>
</evidence>
<dbReference type="Gene3D" id="3.30.160.60">
    <property type="entry name" value="Classic Zinc Finger"/>
    <property type="match status" value="1"/>
</dbReference>
<evidence type="ECO:0000313" key="8">
    <source>
        <dbReference type="EMBL" id="KAK7463159.1"/>
    </source>
</evidence>
<proteinExistence type="predicted"/>
<dbReference type="CDD" id="cd19757">
    <property type="entry name" value="Bbox1"/>
    <property type="match status" value="1"/>
</dbReference>
<dbReference type="PANTHER" id="PTHR25462:SF299">
    <property type="entry name" value="E3 UBIQUITIN-PROTEIN LIGASE TRIM56"/>
    <property type="match status" value="1"/>
</dbReference>
<organism evidence="8 9">
    <name type="scientific">Batillaria attramentaria</name>
    <dbReference type="NCBI Taxonomy" id="370345"/>
    <lineage>
        <taxon>Eukaryota</taxon>
        <taxon>Metazoa</taxon>
        <taxon>Spiralia</taxon>
        <taxon>Lophotrochozoa</taxon>
        <taxon>Mollusca</taxon>
        <taxon>Gastropoda</taxon>
        <taxon>Caenogastropoda</taxon>
        <taxon>Sorbeoconcha</taxon>
        <taxon>Cerithioidea</taxon>
        <taxon>Batillariidae</taxon>
        <taxon>Batillaria</taxon>
    </lineage>
</organism>
<dbReference type="Gene3D" id="2.120.10.30">
    <property type="entry name" value="TolB, C-terminal domain"/>
    <property type="match status" value="1"/>
</dbReference>
<evidence type="ECO:0000313" key="9">
    <source>
        <dbReference type="Proteomes" id="UP001519460"/>
    </source>
</evidence>
<evidence type="ECO:0000256" key="5">
    <source>
        <dbReference type="SAM" id="Coils"/>
    </source>
</evidence>
<evidence type="ECO:0000259" key="7">
    <source>
        <dbReference type="PROSITE" id="PS50089"/>
    </source>
</evidence>
<dbReference type="EMBL" id="JACVVK020000609">
    <property type="protein sequence ID" value="KAK7463159.1"/>
    <property type="molecule type" value="Genomic_DNA"/>
</dbReference>
<feature type="compositionally biased region" description="Polar residues" evidence="6">
    <location>
        <begin position="390"/>
        <end position="413"/>
    </location>
</feature>
<reference evidence="8 9" key="1">
    <citation type="journal article" date="2023" name="Sci. Data">
        <title>Genome assembly of the Korean intertidal mud-creeper Batillaria attramentaria.</title>
        <authorList>
            <person name="Patra A.K."/>
            <person name="Ho P.T."/>
            <person name="Jun S."/>
            <person name="Lee S.J."/>
            <person name="Kim Y."/>
            <person name="Won Y.J."/>
        </authorList>
    </citation>
    <scope>NUCLEOTIDE SEQUENCE [LARGE SCALE GENOMIC DNA]</scope>
    <source>
        <strain evidence="8">Wonlab-2016</strain>
    </source>
</reference>
<dbReference type="SUPFAM" id="SSF57850">
    <property type="entry name" value="RING/U-box"/>
    <property type="match status" value="1"/>
</dbReference>
<dbReference type="PANTHER" id="PTHR25462">
    <property type="entry name" value="BONUS, ISOFORM C-RELATED"/>
    <property type="match status" value="1"/>
</dbReference>
<dbReference type="CDD" id="cd16449">
    <property type="entry name" value="RING-HC"/>
    <property type="match status" value="1"/>
</dbReference>
<dbReference type="PROSITE" id="PS00518">
    <property type="entry name" value="ZF_RING_1"/>
    <property type="match status" value="1"/>
</dbReference>
<evidence type="ECO:0000256" key="2">
    <source>
        <dbReference type="ARBA" id="ARBA00022771"/>
    </source>
</evidence>
<evidence type="ECO:0000256" key="4">
    <source>
        <dbReference type="PROSITE-ProRule" id="PRU00175"/>
    </source>
</evidence>
<dbReference type="SMART" id="SM00184">
    <property type="entry name" value="RING"/>
    <property type="match status" value="1"/>
</dbReference>
<dbReference type="InterPro" id="IPR013083">
    <property type="entry name" value="Znf_RING/FYVE/PHD"/>
</dbReference>
<keyword evidence="3" id="KW-0862">Zinc</keyword>
<sequence length="702" mass="78158">MASTVLRRSRKFTDCFRCRSSCLAPKILPCGHVVCLKCLLETSPRSAKCPTCGEWIFAAQERDAMTTKQLADRLPTDHLMEMSVYEELRSAQPKPCTVCPNVQATHICLNCRELYCTQDAKTHSKMDVAKDHIVMDLSCLIVQPSAQSIPPECADHVGTVAYSYCRIHNVYFCRDCATAHRQCLPENKIRIPMQQGKRDGDLQFQVADLDKQKSDVSMRQVQLTQAAEKVRHRREDAKEVVKDTFEELIAALRNRRDQLLSTVEESAEKTIQELEEGIRSCEHNQDVLNAYSANLRTMKSDGILMGTYDNLLHRLERIKMDSASPTHNTQKAEWPVATFDQPTIEQLKRDVSTIGVIKPSVKILCKSDIAQLSQEIDCRDFISKERPDTAFSTTRGNISSTQPSGSVTTNVTRSSDKPSLDLRFSISPTDNTDAASVITAVLVTDGGRLVMADQSDKSVKVTMVTKPDTYSSIALEGCPYSLALLRDGTVAVTSSPRNIHFLDVTTRPVERRKIETERSYRGVGCLSRAENDELVVSSVQEDNKKACVDIISLRGDVLRRVLDGNTFDQLCEPLHLCVKENEVVISEHEFHKILRLDLNISCVDVRSVSHNDVIYPCQISAGRCGNIFVACFGRGLNRGCVLVASPDGAWQRLLDSSDSGDGDEESGRVRARPEGVAVTSDGVIVVWSRQGYGSLVTKFRFP</sequence>
<dbReference type="PROSITE" id="PS50089">
    <property type="entry name" value="ZF_RING_2"/>
    <property type="match status" value="1"/>
</dbReference>
<keyword evidence="9" id="KW-1185">Reference proteome</keyword>
<dbReference type="GO" id="GO:0008270">
    <property type="term" value="F:zinc ion binding"/>
    <property type="evidence" value="ECO:0007669"/>
    <property type="project" value="UniProtKB-KW"/>
</dbReference>
<feature type="domain" description="RING-type" evidence="7">
    <location>
        <begin position="15"/>
        <end position="52"/>
    </location>
</feature>
<protein>
    <recommendedName>
        <fullName evidence="7">RING-type domain-containing protein</fullName>
    </recommendedName>
</protein>
<gene>
    <name evidence="8" type="ORF">BaRGS_00038271</name>
</gene>
<dbReference type="Proteomes" id="UP001519460">
    <property type="component" value="Unassembled WGS sequence"/>
</dbReference>
<name>A0ABD0J683_9CAEN</name>
<keyword evidence="2 4" id="KW-0863">Zinc-finger</keyword>
<accession>A0ABD0J683</accession>
<comment type="caution">
    <text evidence="8">The sequence shown here is derived from an EMBL/GenBank/DDBJ whole genome shotgun (WGS) entry which is preliminary data.</text>
</comment>
<evidence type="ECO:0000256" key="6">
    <source>
        <dbReference type="SAM" id="MobiDB-lite"/>
    </source>
</evidence>
<dbReference type="SUPFAM" id="SSF101898">
    <property type="entry name" value="NHL repeat"/>
    <property type="match status" value="1"/>
</dbReference>
<evidence type="ECO:0000256" key="1">
    <source>
        <dbReference type="ARBA" id="ARBA00022723"/>
    </source>
</evidence>
<dbReference type="InterPro" id="IPR001841">
    <property type="entry name" value="Znf_RING"/>
</dbReference>
<dbReference type="InterPro" id="IPR011042">
    <property type="entry name" value="6-blade_b-propeller_TolB-like"/>
</dbReference>
<feature type="region of interest" description="Disordered" evidence="6">
    <location>
        <begin position="389"/>
        <end position="414"/>
    </location>
</feature>
<dbReference type="Gene3D" id="3.30.40.10">
    <property type="entry name" value="Zinc/RING finger domain, C3HC4 (zinc finger)"/>
    <property type="match status" value="1"/>
</dbReference>
<keyword evidence="5" id="KW-0175">Coiled coil</keyword>
<feature type="coiled-coil region" evidence="5">
    <location>
        <begin position="242"/>
        <end position="284"/>
    </location>
</feature>
<dbReference type="InterPro" id="IPR047153">
    <property type="entry name" value="TRIM45/56/19-like"/>
</dbReference>
<dbReference type="InterPro" id="IPR017907">
    <property type="entry name" value="Znf_RING_CS"/>
</dbReference>